<feature type="chain" id="PRO_5012001140" evidence="11">
    <location>
        <begin position="21"/>
        <end position="195"/>
    </location>
</feature>
<evidence type="ECO:0000256" key="4">
    <source>
        <dbReference type="ARBA" id="ARBA00022525"/>
    </source>
</evidence>
<feature type="signal peptide" evidence="11">
    <location>
        <begin position="1"/>
        <end position="20"/>
    </location>
</feature>
<dbReference type="OrthoDB" id="3929672at2759"/>
<dbReference type="InterPro" id="IPR008427">
    <property type="entry name" value="Extracellular_membr_CFEM_dom"/>
</dbReference>
<keyword evidence="5" id="KW-0325">Glycoprotein</keyword>
<organism evidence="13 14">
    <name type="scientific">Diplodia corticola</name>
    <dbReference type="NCBI Taxonomy" id="236234"/>
    <lineage>
        <taxon>Eukaryota</taxon>
        <taxon>Fungi</taxon>
        <taxon>Dikarya</taxon>
        <taxon>Ascomycota</taxon>
        <taxon>Pezizomycotina</taxon>
        <taxon>Dothideomycetes</taxon>
        <taxon>Dothideomycetes incertae sedis</taxon>
        <taxon>Botryosphaeriales</taxon>
        <taxon>Botryosphaeriaceae</taxon>
        <taxon>Diplodia</taxon>
    </lineage>
</organism>
<evidence type="ECO:0000313" key="14">
    <source>
        <dbReference type="Proteomes" id="UP000183809"/>
    </source>
</evidence>
<dbReference type="Pfam" id="PF05730">
    <property type="entry name" value="CFEM"/>
    <property type="match status" value="1"/>
</dbReference>
<dbReference type="GO" id="GO:0005576">
    <property type="term" value="C:extracellular region"/>
    <property type="evidence" value="ECO:0007669"/>
    <property type="project" value="UniProtKB-SubCell"/>
</dbReference>
<keyword evidence="14" id="KW-1185">Reference proteome</keyword>
<feature type="compositionally biased region" description="Polar residues" evidence="10">
    <location>
        <begin position="149"/>
        <end position="164"/>
    </location>
</feature>
<evidence type="ECO:0000256" key="6">
    <source>
        <dbReference type="ARBA" id="ARBA00022729"/>
    </source>
</evidence>
<accession>A0A1J9RH29</accession>
<comment type="caution">
    <text evidence="9">Lacks conserved residue(s) required for the propagation of feature annotation.</text>
</comment>
<proteinExistence type="inferred from homology"/>
<evidence type="ECO:0000259" key="12">
    <source>
        <dbReference type="PROSITE" id="PS52012"/>
    </source>
</evidence>
<feature type="compositionally biased region" description="Low complexity" evidence="10">
    <location>
        <begin position="118"/>
        <end position="148"/>
    </location>
</feature>
<evidence type="ECO:0000256" key="7">
    <source>
        <dbReference type="ARBA" id="ARBA00023157"/>
    </source>
</evidence>
<dbReference type="GeneID" id="31012594"/>
<feature type="disulfide bond" evidence="9">
    <location>
        <begin position="45"/>
        <end position="52"/>
    </location>
</feature>
<reference evidence="13 14" key="1">
    <citation type="submission" date="2016-10" db="EMBL/GenBank/DDBJ databases">
        <title>Proteomics and genomics reveal pathogen-plant mechanisms compatible with a hemibiotrophic lifestyle of Diplodia corticola.</title>
        <authorList>
            <person name="Fernandes I."/>
            <person name="De Jonge R."/>
            <person name="Van De Peer Y."/>
            <person name="Devreese B."/>
            <person name="Alves A."/>
            <person name="Esteves A.C."/>
        </authorList>
    </citation>
    <scope>NUCLEOTIDE SEQUENCE [LARGE SCALE GENOMIC DNA]</scope>
    <source>
        <strain evidence="13 14">CBS 112549</strain>
    </source>
</reference>
<evidence type="ECO:0000313" key="13">
    <source>
        <dbReference type="EMBL" id="OJD39904.1"/>
    </source>
</evidence>
<keyword evidence="5" id="KW-0472">Membrane</keyword>
<evidence type="ECO:0000256" key="5">
    <source>
        <dbReference type="ARBA" id="ARBA00022622"/>
    </source>
</evidence>
<comment type="subcellular location">
    <subcellularLocation>
        <location evidence="1">Membrane</location>
        <topology evidence="1">Lipid-anchor</topology>
        <topology evidence="1">GPI-anchor</topology>
    </subcellularLocation>
    <subcellularLocation>
        <location evidence="2">Secreted</location>
    </subcellularLocation>
</comment>
<comment type="similarity">
    <text evidence="3">Belongs to the RBT5 family.</text>
</comment>
<dbReference type="AlphaFoldDB" id="A0A1J9RH29"/>
<evidence type="ECO:0000256" key="1">
    <source>
        <dbReference type="ARBA" id="ARBA00004589"/>
    </source>
</evidence>
<dbReference type="EMBL" id="MNUE01000002">
    <property type="protein sequence ID" value="OJD39904.1"/>
    <property type="molecule type" value="Genomic_DNA"/>
</dbReference>
<dbReference type="RefSeq" id="XP_020134891.1">
    <property type="nucleotide sequence ID" value="XM_020272335.1"/>
</dbReference>
<keyword evidence="7 9" id="KW-1015">Disulfide bond</keyword>
<keyword evidence="6 11" id="KW-0732">Signal</keyword>
<dbReference type="PROSITE" id="PS52012">
    <property type="entry name" value="CFEM"/>
    <property type="match status" value="1"/>
</dbReference>
<keyword evidence="8" id="KW-0449">Lipoprotein</keyword>
<dbReference type="Proteomes" id="UP000183809">
    <property type="component" value="Unassembled WGS sequence"/>
</dbReference>
<dbReference type="GO" id="GO:0098552">
    <property type="term" value="C:side of membrane"/>
    <property type="evidence" value="ECO:0007669"/>
    <property type="project" value="UniProtKB-KW"/>
</dbReference>
<feature type="domain" description="CFEM" evidence="12">
    <location>
        <begin position="1"/>
        <end position="114"/>
    </location>
</feature>
<evidence type="ECO:0000256" key="10">
    <source>
        <dbReference type="SAM" id="MobiDB-lite"/>
    </source>
</evidence>
<protein>
    <submittedName>
        <fullName evidence="13">Cfem domain-containing protein</fullName>
    </submittedName>
</protein>
<feature type="disulfide bond" evidence="9">
    <location>
        <begin position="31"/>
        <end position="71"/>
    </location>
</feature>
<comment type="caution">
    <text evidence="13">The sequence shown here is derived from an EMBL/GenBank/DDBJ whole genome shotgun (WGS) entry which is preliminary data.</text>
</comment>
<evidence type="ECO:0000256" key="11">
    <source>
        <dbReference type="SAM" id="SignalP"/>
    </source>
</evidence>
<feature type="region of interest" description="Disordered" evidence="10">
    <location>
        <begin position="118"/>
        <end position="171"/>
    </location>
</feature>
<keyword evidence="5" id="KW-0336">GPI-anchor</keyword>
<evidence type="ECO:0000256" key="9">
    <source>
        <dbReference type="PROSITE-ProRule" id="PRU01356"/>
    </source>
</evidence>
<feature type="disulfide bond" evidence="9">
    <location>
        <begin position="54"/>
        <end position="87"/>
    </location>
</feature>
<sequence>MLSPVSRVVLATSFLSGTLAQTFDFSSLPKCAQAPILDTIGKSKCDPSRPQCLCGDDAVISDLVPLIAQACSGEDMMKAVAFGRALCPNLSTQSVVTITGEKTTMTINVDQMTAATSTLAAPTTPAETSAVAKSTSSAEPSNSASTEPTSSVVAGNGTNSTSPEQFHGDAPEFGPVRLWSMVVGILMIGMTFAEL</sequence>
<evidence type="ECO:0000256" key="2">
    <source>
        <dbReference type="ARBA" id="ARBA00004613"/>
    </source>
</evidence>
<evidence type="ECO:0000256" key="8">
    <source>
        <dbReference type="ARBA" id="ARBA00023288"/>
    </source>
</evidence>
<keyword evidence="4" id="KW-0964">Secreted</keyword>
<evidence type="ECO:0000256" key="3">
    <source>
        <dbReference type="ARBA" id="ARBA00010031"/>
    </source>
</evidence>
<gene>
    <name evidence="13" type="ORF">BKCO1_2000144</name>
</gene>
<name>A0A1J9RH29_9PEZI</name>